<feature type="region of interest" description="Disordered" evidence="1">
    <location>
        <begin position="1"/>
        <end position="53"/>
    </location>
</feature>
<comment type="caution">
    <text evidence="2">The sequence shown here is derived from an EMBL/GenBank/DDBJ whole genome shotgun (WGS) entry which is preliminary data.</text>
</comment>
<evidence type="ECO:0000256" key="1">
    <source>
        <dbReference type="SAM" id="MobiDB-lite"/>
    </source>
</evidence>
<protein>
    <recommendedName>
        <fullName evidence="4">Period</fullName>
    </recommendedName>
</protein>
<reference evidence="2 3" key="1">
    <citation type="submission" date="2022-05" db="EMBL/GenBank/DDBJ databases">
        <authorList>
            <consortium name="Genoscope - CEA"/>
            <person name="William W."/>
        </authorList>
    </citation>
    <scope>NUCLEOTIDE SEQUENCE [LARGE SCALE GENOMIC DNA]</scope>
</reference>
<gene>
    <name evidence="2" type="ORF">PMEA_00030563</name>
</gene>
<keyword evidence="3" id="KW-1185">Reference proteome</keyword>
<evidence type="ECO:0000313" key="3">
    <source>
        <dbReference type="Proteomes" id="UP001159428"/>
    </source>
</evidence>
<evidence type="ECO:0008006" key="4">
    <source>
        <dbReference type="Google" id="ProtNLM"/>
    </source>
</evidence>
<dbReference type="Proteomes" id="UP001159428">
    <property type="component" value="Unassembled WGS sequence"/>
</dbReference>
<dbReference type="AlphaFoldDB" id="A0AAU9XX78"/>
<evidence type="ECO:0000313" key="2">
    <source>
        <dbReference type="EMBL" id="CAH3158680.1"/>
    </source>
</evidence>
<proteinExistence type="predicted"/>
<sequence length="103" mass="11578">MVMGHMRERRWKMKDTEVIKGHPTPSDTSTDCSGDTESVESSSSGDSSPPSTKKVQMYADYFHPDMTQGSCDVVVLTFLQKNSIQDIQLVKYLTPSKKLFKLT</sequence>
<name>A0AAU9XX78_9CNID</name>
<organism evidence="2 3">
    <name type="scientific">Pocillopora meandrina</name>
    <dbReference type="NCBI Taxonomy" id="46732"/>
    <lineage>
        <taxon>Eukaryota</taxon>
        <taxon>Metazoa</taxon>
        <taxon>Cnidaria</taxon>
        <taxon>Anthozoa</taxon>
        <taxon>Hexacorallia</taxon>
        <taxon>Scleractinia</taxon>
        <taxon>Astrocoeniina</taxon>
        <taxon>Pocilloporidae</taxon>
        <taxon>Pocillopora</taxon>
    </lineage>
</organism>
<accession>A0AAU9XX78</accession>
<feature type="compositionally biased region" description="Low complexity" evidence="1">
    <location>
        <begin position="33"/>
        <end position="52"/>
    </location>
</feature>
<dbReference type="EMBL" id="CALNXJ010000068">
    <property type="protein sequence ID" value="CAH3158680.1"/>
    <property type="molecule type" value="Genomic_DNA"/>
</dbReference>